<proteinExistence type="inferred from homology"/>
<comment type="caution">
    <text evidence="7">The sequence shown here is derived from an EMBL/GenBank/DDBJ whole genome shotgun (WGS) entry which is preliminary data.</text>
</comment>
<reference evidence="7" key="2">
    <citation type="submission" date="2020-09" db="EMBL/GenBank/DDBJ databases">
        <authorList>
            <person name="Sun Q."/>
            <person name="Zhou Y."/>
        </authorList>
    </citation>
    <scope>NUCLEOTIDE SEQUENCE</scope>
    <source>
        <strain evidence="7">CGMCC 4.7201</strain>
    </source>
</reference>
<name>A0A917ZTK3_9ACTN</name>
<dbReference type="PANTHER" id="PTHR30290">
    <property type="entry name" value="PERIPLASMIC BINDING COMPONENT OF ABC TRANSPORTER"/>
    <property type="match status" value="1"/>
</dbReference>
<comment type="similarity">
    <text evidence="2">Belongs to the bacterial solute-binding protein 5 family.</text>
</comment>
<dbReference type="GO" id="GO:0030313">
    <property type="term" value="C:cell envelope"/>
    <property type="evidence" value="ECO:0007669"/>
    <property type="project" value="UniProtKB-SubCell"/>
</dbReference>
<dbReference type="AlphaFoldDB" id="A0A917ZTK3"/>
<dbReference type="PIRSF" id="PIRSF002741">
    <property type="entry name" value="MppA"/>
    <property type="match status" value="1"/>
</dbReference>
<dbReference type="Pfam" id="PF00496">
    <property type="entry name" value="SBP_bac_5"/>
    <property type="match status" value="1"/>
</dbReference>
<organism evidence="7 8">
    <name type="scientific">Wenjunlia tyrosinilytica</name>
    <dbReference type="NCBI Taxonomy" id="1544741"/>
    <lineage>
        <taxon>Bacteria</taxon>
        <taxon>Bacillati</taxon>
        <taxon>Actinomycetota</taxon>
        <taxon>Actinomycetes</taxon>
        <taxon>Kitasatosporales</taxon>
        <taxon>Streptomycetaceae</taxon>
        <taxon>Wenjunlia</taxon>
    </lineage>
</organism>
<dbReference type="PROSITE" id="PS51257">
    <property type="entry name" value="PROKAR_LIPOPROTEIN"/>
    <property type="match status" value="1"/>
</dbReference>
<dbReference type="GO" id="GO:1904680">
    <property type="term" value="F:peptide transmembrane transporter activity"/>
    <property type="evidence" value="ECO:0007669"/>
    <property type="project" value="TreeGrafter"/>
</dbReference>
<sequence>MSRSRTLTALSLCALLGLTTAACSQSRPTQAKPHVDPAGLTLVDRTAKPNSAVDKVHWQLDAEPRSLDLDVKADTGGNTVLANVCERLFQMQPDLSVRPFLAETAKYTDPTTLVLTVRGDVTFHDNSPMTADDVLWSLKRHATAGMTESDEYEDVRSMKRTGERQITIRFKKPNALFTKALAGNGGIVLNREKVRAAGDKYGSPGTEDACSGPYRVESWQSGSKVTLDRYGAYWDKDLKPLVRSADFTWAENENTLVNNLVTGTTDGSYITTTTAVAPLASSKALRVAYGKSTRVFTLIPTERGGMKDPNVRRALSLALDRRGIAKSGFGGLAQPWRTPLGPGAWGYEKKAFEAAYDKLSGAPERPTKADLEKARKLVGRVDSPPALVVASDGTPLRTLLANATVDAARKIGLKAEVRTMSGADFASLYTDKALRRKVDLVPDDWYITKPDPAGFYDNALTGSPNNWVGYSSPEYDRVVTKALRTNDDAERARLLIDAERRFSEDAVWIPLVQAPNVLVTSSEYTGAPASMAYIAYPWLADLGAKR</sequence>
<keyword evidence="3" id="KW-0813">Transport</keyword>
<evidence type="ECO:0000313" key="7">
    <source>
        <dbReference type="EMBL" id="GGO92051.1"/>
    </source>
</evidence>
<dbReference type="RefSeq" id="WP_189133220.1">
    <property type="nucleotide sequence ID" value="NZ_BMMS01000017.1"/>
</dbReference>
<dbReference type="GO" id="GO:0015833">
    <property type="term" value="P:peptide transport"/>
    <property type="evidence" value="ECO:0007669"/>
    <property type="project" value="TreeGrafter"/>
</dbReference>
<gene>
    <name evidence="7" type="ORF">GCM10012280_41350</name>
</gene>
<evidence type="ECO:0000256" key="5">
    <source>
        <dbReference type="SAM" id="SignalP"/>
    </source>
</evidence>
<keyword evidence="8" id="KW-1185">Reference proteome</keyword>
<dbReference type="GO" id="GO:0043190">
    <property type="term" value="C:ATP-binding cassette (ABC) transporter complex"/>
    <property type="evidence" value="ECO:0007669"/>
    <property type="project" value="InterPro"/>
</dbReference>
<feature type="signal peptide" evidence="5">
    <location>
        <begin position="1"/>
        <end position="24"/>
    </location>
</feature>
<dbReference type="Gene3D" id="3.40.190.10">
    <property type="entry name" value="Periplasmic binding protein-like II"/>
    <property type="match status" value="1"/>
</dbReference>
<dbReference type="InterPro" id="IPR000914">
    <property type="entry name" value="SBP_5_dom"/>
</dbReference>
<feature type="chain" id="PRO_5038473866" evidence="5">
    <location>
        <begin position="25"/>
        <end position="546"/>
    </location>
</feature>
<feature type="domain" description="Solute-binding protein family 5" evidence="6">
    <location>
        <begin position="97"/>
        <end position="466"/>
    </location>
</feature>
<evidence type="ECO:0000256" key="4">
    <source>
        <dbReference type="ARBA" id="ARBA00022729"/>
    </source>
</evidence>
<evidence type="ECO:0000259" key="6">
    <source>
        <dbReference type="Pfam" id="PF00496"/>
    </source>
</evidence>
<evidence type="ECO:0000256" key="3">
    <source>
        <dbReference type="ARBA" id="ARBA00022448"/>
    </source>
</evidence>
<evidence type="ECO:0000256" key="2">
    <source>
        <dbReference type="ARBA" id="ARBA00005695"/>
    </source>
</evidence>
<comment type="subcellular location">
    <subcellularLocation>
        <location evidence="1">Cell envelope</location>
    </subcellularLocation>
</comment>
<keyword evidence="4 5" id="KW-0732">Signal</keyword>
<protein>
    <submittedName>
        <fullName evidence="7">Cytochrome c</fullName>
    </submittedName>
</protein>
<dbReference type="EMBL" id="BMMS01000017">
    <property type="protein sequence ID" value="GGO92051.1"/>
    <property type="molecule type" value="Genomic_DNA"/>
</dbReference>
<dbReference type="SUPFAM" id="SSF53850">
    <property type="entry name" value="Periplasmic binding protein-like II"/>
    <property type="match status" value="1"/>
</dbReference>
<accession>A0A917ZTK3</accession>
<reference evidence="7" key="1">
    <citation type="journal article" date="2014" name="Int. J. Syst. Evol. Microbiol.">
        <title>Complete genome sequence of Corynebacterium casei LMG S-19264T (=DSM 44701T), isolated from a smear-ripened cheese.</title>
        <authorList>
            <consortium name="US DOE Joint Genome Institute (JGI-PGF)"/>
            <person name="Walter F."/>
            <person name="Albersmeier A."/>
            <person name="Kalinowski J."/>
            <person name="Ruckert C."/>
        </authorList>
    </citation>
    <scope>NUCLEOTIDE SEQUENCE</scope>
    <source>
        <strain evidence="7">CGMCC 4.7201</strain>
    </source>
</reference>
<dbReference type="CDD" id="cd00995">
    <property type="entry name" value="PBP2_NikA_DppA_OppA_like"/>
    <property type="match status" value="1"/>
</dbReference>
<evidence type="ECO:0000256" key="1">
    <source>
        <dbReference type="ARBA" id="ARBA00004196"/>
    </source>
</evidence>
<evidence type="ECO:0000313" key="8">
    <source>
        <dbReference type="Proteomes" id="UP000641932"/>
    </source>
</evidence>
<dbReference type="Gene3D" id="3.10.105.10">
    <property type="entry name" value="Dipeptide-binding Protein, Domain 3"/>
    <property type="match status" value="1"/>
</dbReference>
<dbReference type="InterPro" id="IPR030678">
    <property type="entry name" value="Peptide/Ni-bd"/>
</dbReference>
<dbReference type="InterPro" id="IPR039424">
    <property type="entry name" value="SBP_5"/>
</dbReference>
<dbReference type="GO" id="GO:0042597">
    <property type="term" value="C:periplasmic space"/>
    <property type="evidence" value="ECO:0007669"/>
    <property type="project" value="UniProtKB-ARBA"/>
</dbReference>
<dbReference type="PANTHER" id="PTHR30290:SF10">
    <property type="entry name" value="PERIPLASMIC OLIGOPEPTIDE-BINDING PROTEIN-RELATED"/>
    <property type="match status" value="1"/>
</dbReference>
<dbReference type="Proteomes" id="UP000641932">
    <property type="component" value="Unassembled WGS sequence"/>
</dbReference>